<dbReference type="AlphaFoldDB" id="A0A143HBU6"/>
<keyword evidence="3" id="KW-0808">Transferase</keyword>
<dbReference type="KEGG" id="rst:ATY39_05140"/>
<dbReference type="RefSeq" id="WP_066786785.1">
    <property type="nucleotide sequence ID" value="NZ_CP014806.1"/>
</dbReference>
<reference evidence="3 4" key="1">
    <citation type="journal article" date="2016" name="Genome Announc.">
        <title>Whole-Genome Sequence of Rummeliibacillus stabekisii Strain PP9 Isolated from Antarctic Soil.</title>
        <authorList>
            <person name="da Mota F.F."/>
            <person name="Vollu R.E."/>
            <person name="Jurelevicius D."/>
            <person name="Seldin L."/>
        </authorList>
    </citation>
    <scope>NUCLEOTIDE SEQUENCE [LARGE SCALE GENOMIC DNA]</scope>
    <source>
        <strain evidence="3 4">PP9</strain>
    </source>
</reference>
<evidence type="ECO:0000313" key="4">
    <source>
        <dbReference type="Proteomes" id="UP000076021"/>
    </source>
</evidence>
<accession>A0A143HBU6</accession>
<dbReference type="Proteomes" id="UP000076021">
    <property type="component" value="Chromosome"/>
</dbReference>
<protein>
    <submittedName>
        <fullName evidence="3">Polysaccharide pyruvyl transferase</fullName>
    </submittedName>
</protein>
<dbReference type="STRING" id="241244.ATY39_05140"/>
<proteinExistence type="predicted"/>
<name>A0A143HBU6_9BACL</name>
<evidence type="ECO:0000259" key="2">
    <source>
        <dbReference type="Pfam" id="PF04230"/>
    </source>
</evidence>
<dbReference type="OrthoDB" id="9767435at2"/>
<organism evidence="3 4">
    <name type="scientific">Rummeliibacillus stabekisii</name>
    <dbReference type="NCBI Taxonomy" id="241244"/>
    <lineage>
        <taxon>Bacteria</taxon>
        <taxon>Bacillati</taxon>
        <taxon>Bacillota</taxon>
        <taxon>Bacilli</taxon>
        <taxon>Bacillales</taxon>
        <taxon>Caryophanaceae</taxon>
        <taxon>Rummeliibacillus</taxon>
    </lineage>
</organism>
<keyword evidence="1" id="KW-0175">Coiled coil</keyword>
<keyword evidence="4" id="KW-1185">Reference proteome</keyword>
<dbReference type="InterPro" id="IPR007345">
    <property type="entry name" value="Polysacch_pyruvyl_Trfase"/>
</dbReference>
<dbReference type="GO" id="GO:0016740">
    <property type="term" value="F:transferase activity"/>
    <property type="evidence" value="ECO:0007669"/>
    <property type="project" value="UniProtKB-KW"/>
</dbReference>
<dbReference type="EMBL" id="CP014806">
    <property type="protein sequence ID" value="AMW98890.1"/>
    <property type="molecule type" value="Genomic_DNA"/>
</dbReference>
<evidence type="ECO:0000313" key="3">
    <source>
        <dbReference type="EMBL" id="AMW98890.1"/>
    </source>
</evidence>
<feature type="coiled-coil region" evidence="1">
    <location>
        <begin position="415"/>
        <end position="449"/>
    </location>
</feature>
<evidence type="ECO:0000256" key="1">
    <source>
        <dbReference type="SAM" id="Coils"/>
    </source>
</evidence>
<sequence length="462" mass="52825">MKHYLIRAGMSPYENFTPAYEIVHNSIGSNVGNLVYAYSIFRTLTTEDVKLTPDYYKINPNRADYINANYDGYIIPLADAFRPSFAPKLKKYAELINRLTIPVYVIGVGLSIDFEPNLDQSFEFDQDVKDFVKAVLNKSAILGVRGDITARYLTKLGFTEGKDHTVIGCPSMFGFGRDLPIRDTTITQDSMVTINNSPKSPKHVLDFIDRSAHAFPDHYYIPQWLKELRMIYLGGPDLPSKGSNFPYEVAHQLYQEDRVRYFTNVPSWLEFVGEADLSFGARLHGNVAAILAGTPSIIIPKDGRMRELAEYHDFTYLWANDIDDNTNILDVVEKADFQKVSKRAPENFDRYINFLNENGLDHVFKENPNVKNTVFDQRIAKVNYYPAVKSFVACSHEELIGRWQGILEKEKIVEKRKNEKQIAQLQKDITELQEEVKVQEATLNRKSVQFALKTSGLFGNKK</sequence>
<reference evidence="4" key="2">
    <citation type="submission" date="2016-03" db="EMBL/GenBank/DDBJ databases">
        <authorList>
            <person name="Ploux O."/>
        </authorList>
    </citation>
    <scope>NUCLEOTIDE SEQUENCE [LARGE SCALE GENOMIC DNA]</scope>
    <source>
        <strain evidence="4">PP9</strain>
    </source>
</reference>
<gene>
    <name evidence="3" type="ORF">ATY39_05140</name>
</gene>
<feature type="domain" description="Polysaccharide pyruvyl transferase" evidence="2">
    <location>
        <begin position="30"/>
        <end position="299"/>
    </location>
</feature>
<dbReference type="Pfam" id="PF04230">
    <property type="entry name" value="PS_pyruv_trans"/>
    <property type="match status" value="1"/>
</dbReference>